<proteinExistence type="predicted"/>
<reference evidence="1 2" key="1">
    <citation type="submission" date="2019-10" db="EMBL/GenBank/DDBJ databases">
        <title>Prolixibacter strains distinguished by the presence of nitrate reductase genes were adept at nitrate-dependent anaerobic corrosion of metallic iron and carbon steel.</title>
        <authorList>
            <person name="Iino T."/>
            <person name="Shono N."/>
            <person name="Ito K."/>
            <person name="Nakamura R."/>
            <person name="Sueoka K."/>
            <person name="Harayama S."/>
            <person name="Ohkuma M."/>
        </authorList>
    </citation>
    <scope>NUCLEOTIDE SEQUENCE [LARGE SCALE GENOMIC DNA]</scope>
    <source>
        <strain evidence="1 2">JCM 13498</strain>
    </source>
</reference>
<gene>
    <name evidence="1" type="ORF">PbJCM13498_23780</name>
</gene>
<dbReference type="EMBL" id="BLAX01000001">
    <property type="protein sequence ID" value="GET33515.1"/>
    <property type="molecule type" value="Genomic_DNA"/>
</dbReference>
<protein>
    <submittedName>
        <fullName evidence="1">Uncharacterized protein</fullName>
    </submittedName>
</protein>
<dbReference type="AlphaFoldDB" id="A0A5M4B046"/>
<comment type="caution">
    <text evidence="1">The sequence shown here is derived from an EMBL/GenBank/DDBJ whole genome shotgun (WGS) entry which is preliminary data.</text>
</comment>
<name>A0A5M4B046_9BACT</name>
<evidence type="ECO:0000313" key="1">
    <source>
        <dbReference type="EMBL" id="GET33515.1"/>
    </source>
</evidence>
<organism evidence="1 2">
    <name type="scientific">Prolixibacter bellariivorans</name>
    <dbReference type="NCBI Taxonomy" id="314319"/>
    <lineage>
        <taxon>Bacteria</taxon>
        <taxon>Pseudomonadati</taxon>
        <taxon>Bacteroidota</taxon>
        <taxon>Bacteroidia</taxon>
        <taxon>Marinilabiliales</taxon>
        <taxon>Prolixibacteraceae</taxon>
        <taxon>Prolixibacter</taxon>
    </lineage>
</organism>
<evidence type="ECO:0000313" key="2">
    <source>
        <dbReference type="Proteomes" id="UP000391834"/>
    </source>
</evidence>
<dbReference type="Proteomes" id="UP000391834">
    <property type="component" value="Unassembled WGS sequence"/>
</dbReference>
<sequence length="62" mass="6983">MITRNEVTSIKGVNEILEIIDPGSMLTVDTAYNRAFTTMWRKSVMTFATTGIKESERSRNAV</sequence>
<accession>A0A5M4B046</accession>
<keyword evidence="2" id="KW-1185">Reference proteome</keyword>